<dbReference type="Proteomes" id="UP000517916">
    <property type="component" value="Unassembled WGS sequence"/>
</dbReference>
<comment type="caution">
    <text evidence="2">The sequence shown here is derived from an EMBL/GenBank/DDBJ whole genome shotgun (WGS) entry which is preliminary data.</text>
</comment>
<evidence type="ECO:0000256" key="1">
    <source>
        <dbReference type="SAM" id="MobiDB-lite"/>
    </source>
</evidence>
<feature type="region of interest" description="Disordered" evidence="1">
    <location>
        <begin position="14"/>
        <end position="40"/>
    </location>
</feature>
<evidence type="ECO:0000313" key="3">
    <source>
        <dbReference type="Proteomes" id="UP000517916"/>
    </source>
</evidence>
<keyword evidence="3" id="KW-1185">Reference proteome</keyword>
<dbReference type="EMBL" id="JACJID010000003">
    <property type="protein sequence ID" value="MBA8926712.1"/>
    <property type="molecule type" value="Genomic_DNA"/>
</dbReference>
<reference evidence="2 3" key="1">
    <citation type="submission" date="2020-08" db="EMBL/GenBank/DDBJ databases">
        <title>Genomic Encyclopedia of Archaeal and Bacterial Type Strains, Phase II (KMG-II): from individual species to whole genera.</title>
        <authorList>
            <person name="Goeker M."/>
        </authorList>
    </citation>
    <scope>NUCLEOTIDE SEQUENCE [LARGE SCALE GENOMIC DNA]</scope>
    <source>
        <strain evidence="2 3">DSM 43850</strain>
    </source>
</reference>
<evidence type="ECO:0000313" key="2">
    <source>
        <dbReference type="EMBL" id="MBA8926712.1"/>
    </source>
</evidence>
<name>A0ABR6BIK3_9PSEU</name>
<proteinExistence type="predicted"/>
<organism evidence="2 3">
    <name type="scientific">Kutzneria viridogrisea</name>
    <dbReference type="NCBI Taxonomy" id="47990"/>
    <lineage>
        <taxon>Bacteria</taxon>
        <taxon>Bacillati</taxon>
        <taxon>Actinomycetota</taxon>
        <taxon>Actinomycetes</taxon>
        <taxon>Pseudonocardiales</taxon>
        <taxon>Pseudonocardiaceae</taxon>
        <taxon>Kutzneria</taxon>
    </lineage>
</organism>
<sequence>MRRSTLHQIQIEQLSSTHGNHNPRNHSRALAWTPTTGAGAPSALSRAACYAATNSTDADTVEQMIELQITLG</sequence>
<protein>
    <submittedName>
        <fullName evidence="2">Uncharacterized protein</fullName>
    </submittedName>
</protein>
<gene>
    <name evidence="2" type="ORF">BC739_003918</name>
</gene>
<accession>A0ABR6BIK3</accession>